<sequence length="117" mass="13473">MGEVESMTVSADGFFDESTHEHPRLSRWAVDPVKPIIEGYRVGRVAEPWFTRDDARRVSWVDVPSFDERSGRKRAVADWIEEEFPEIADSAEDSVCYEFCAYEGDPKIILCQINWAN</sequence>
<proteinExistence type="predicted"/>
<accession>A0A4Q9GS65</accession>
<dbReference type="AlphaFoldDB" id="A0A4Q9GS65"/>
<name>A0A4Q9GS65_9MICO</name>
<evidence type="ECO:0000313" key="2">
    <source>
        <dbReference type="EMBL" id="TBN56448.1"/>
    </source>
</evidence>
<protein>
    <submittedName>
        <fullName evidence="2">Uncharacterized protein</fullName>
    </submittedName>
</protein>
<dbReference type="RefSeq" id="WP_130980558.1">
    <property type="nucleotide sequence ID" value="NZ_SISG01000001.1"/>
</dbReference>
<organism evidence="2 3">
    <name type="scientific">Glaciihabitans arcticus</name>
    <dbReference type="NCBI Taxonomy" id="2668039"/>
    <lineage>
        <taxon>Bacteria</taxon>
        <taxon>Bacillati</taxon>
        <taxon>Actinomycetota</taxon>
        <taxon>Actinomycetes</taxon>
        <taxon>Micrococcales</taxon>
        <taxon>Microbacteriaceae</taxon>
        <taxon>Glaciihabitans</taxon>
    </lineage>
</organism>
<dbReference type="EMBL" id="SISG01000001">
    <property type="protein sequence ID" value="TBN56448.1"/>
    <property type="molecule type" value="Genomic_DNA"/>
</dbReference>
<comment type="caution">
    <text evidence="2">The sequence shown here is derived from an EMBL/GenBank/DDBJ whole genome shotgun (WGS) entry which is preliminary data.</text>
</comment>
<dbReference type="Proteomes" id="UP000294194">
    <property type="component" value="Unassembled WGS sequence"/>
</dbReference>
<reference evidence="3" key="1">
    <citation type="submission" date="2019-02" db="EMBL/GenBank/DDBJ databases">
        <title>Glaciihabitans arcticus sp. nov., a psychrotolerant bacterium isolated from polar soil.</title>
        <authorList>
            <person name="Dahal R.H."/>
        </authorList>
    </citation>
    <scope>NUCLEOTIDE SEQUENCE [LARGE SCALE GENOMIC DNA]</scope>
    <source>
        <strain evidence="3">RP-3-7</strain>
    </source>
</reference>
<evidence type="ECO:0000313" key="3">
    <source>
        <dbReference type="Proteomes" id="UP000294194"/>
    </source>
</evidence>
<feature type="region of interest" description="Disordered" evidence="1">
    <location>
        <begin position="1"/>
        <end position="23"/>
    </location>
</feature>
<evidence type="ECO:0000256" key="1">
    <source>
        <dbReference type="SAM" id="MobiDB-lite"/>
    </source>
</evidence>
<gene>
    <name evidence="2" type="ORF">EYE40_03005</name>
</gene>
<keyword evidence="3" id="KW-1185">Reference proteome</keyword>